<dbReference type="Proteomes" id="UP001631969">
    <property type="component" value="Unassembled WGS sequence"/>
</dbReference>
<organism evidence="1 2">
    <name type="scientific">Paenibacillus mesotrionivorans</name>
    <dbReference type="NCBI Taxonomy" id="3160968"/>
    <lineage>
        <taxon>Bacteria</taxon>
        <taxon>Bacillati</taxon>
        <taxon>Bacillota</taxon>
        <taxon>Bacilli</taxon>
        <taxon>Bacillales</taxon>
        <taxon>Paenibacillaceae</taxon>
        <taxon>Paenibacillus</taxon>
    </lineage>
</organism>
<evidence type="ECO:0000313" key="1">
    <source>
        <dbReference type="EMBL" id="MFM9328262.1"/>
    </source>
</evidence>
<comment type="caution">
    <text evidence="1">The sequence shown here is derived from an EMBL/GenBank/DDBJ whole genome shotgun (WGS) entry which is preliminary data.</text>
</comment>
<gene>
    <name evidence="1" type="ORF">ACI1P1_08190</name>
</gene>
<reference evidence="1" key="1">
    <citation type="submission" date="2024-12" db="EMBL/GenBank/DDBJ databases">
        <authorList>
            <person name="Wu N."/>
        </authorList>
    </citation>
    <scope>NUCLEOTIDE SEQUENCE</scope>
    <source>
        <strain evidence="1">P15</strain>
    </source>
</reference>
<evidence type="ECO:0000313" key="2">
    <source>
        <dbReference type="Proteomes" id="UP001631969"/>
    </source>
</evidence>
<protein>
    <submittedName>
        <fullName evidence="1">Uncharacterized protein</fullName>
    </submittedName>
</protein>
<proteinExistence type="predicted"/>
<name>A0ACC7NYY2_9BACL</name>
<dbReference type="EMBL" id="JBJURJ010000004">
    <property type="protein sequence ID" value="MFM9328262.1"/>
    <property type="molecule type" value="Genomic_DNA"/>
</dbReference>
<keyword evidence="2" id="KW-1185">Reference proteome</keyword>
<sequence>MISNPSAAGPSRLPLRFLLTGIAMFLLFQIASVATGAGWTGLSPRNPEGWSAAHLMLLGFAAMIAMGAVYQLIFVVVQHSIYSERLGKWHYAFFLTGLSGLTVGFFLGNVALIALFATIAFTGIILFVWNIAATLITVKMWNPITLSALAAVTFLFFTGLTGLGMGLNFRFAFLGMSHDQWLGAHLWFGLFGWFGLLITGFSYKMLPMFFLSHGHNEKPARLTLILWSAAVVTGAVSSLLGLSKWMQWIALVLLTLALAAYCVQIHFIIRKKHKKTPGYGILVAVWSTYLLTGAALAFVAFAIWNPAVLSEQSVYAFVISLYLWNWLAPVILGYMSKIVPFLWWTLKYGDKVGKEKTPVMADLVKENHVKVLLSLWVAAALALLGCTAVGSELAVQIAAGVWSVLSLGYMLLLARVFTR</sequence>
<accession>A0ACC7NYY2</accession>